<organism evidence="2 3">
    <name type="scientific">Lolium multiflorum</name>
    <name type="common">Italian ryegrass</name>
    <name type="synonym">Lolium perenne subsp. multiflorum</name>
    <dbReference type="NCBI Taxonomy" id="4521"/>
    <lineage>
        <taxon>Eukaryota</taxon>
        <taxon>Viridiplantae</taxon>
        <taxon>Streptophyta</taxon>
        <taxon>Embryophyta</taxon>
        <taxon>Tracheophyta</taxon>
        <taxon>Spermatophyta</taxon>
        <taxon>Magnoliopsida</taxon>
        <taxon>Liliopsida</taxon>
        <taxon>Poales</taxon>
        <taxon>Poaceae</taxon>
        <taxon>BOP clade</taxon>
        <taxon>Pooideae</taxon>
        <taxon>Poodae</taxon>
        <taxon>Poeae</taxon>
        <taxon>Poeae Chloroplast Group 2 (Poeae type)</taxon>
        <taxon>Loliodinae</taxon>
        <taxon>Loliinae</taxon>
        <taxon>Lolium</taxon>
    </lineage>
</organism>
<dbReference type="Gene3D" id="1.10.630.10">
    <property type="entry name" value="Cytochrome P450"/>
    <property type="match status" value="1"/>
</dbReference>
<gene>
    <name evidence="2" type="ORF">QYE76_009155</name>
</gene>
<proteinExistence type="predicted"/>
<dbReference type="GO" id="GO:0005506">
    <property type="term" value="F:iron ion binding"/>
    <property type="evidence" value="ECO:0007669"/>
    <property type="project" value="InterPro"/>
</dbReference>
<dbReference type="GO" id="GO:0004497">
    <property type="term" value="F:monooxygenase activity"/>
    <property type="evidence" value="ECO:0007669"/>
    <property type="project" value="InterPro"/>
</dbReference>
<evidence type="ECO:0000256" key="1">
    <source>
        <dbReference type="SAM" id="MobiDB-lite"/>
    </source>
</evidence>
<dbReference type="InterPro" id="IPR036396">
    <property type="entry name" value="Cyt_P450_sf"/>
</dbReference>
<keyword evidence="3" id="KW-1185">Reference proteome</keyword>
<evidence type="ECO:0000313" key="2">
    <source>
        <dbReference type="EMBL" id="KAK1692458.1"/>
    </source>
</evidence>
<protein>
    <submittedName>
        <fullName evidence="2">Uncharacterized protein</fullName>
    </submittedName>
</protein>
<sequence length="201" mass="21591">MPSARGHHLPPCFLFGQKVTFLIGPEVLSHFFRAPTFEISRGDLFEFTVPMFGREVGYGVDRGTRDEQLHIFVEALKPSKLRSNVEPMLREVKATKGAQTLAFLDPLLRPPHAPSSAQAVRAKPRAVVLLGSGGSAAVRVYGQRNGRQAGDGAAAWRRGSEVARDKALSSQSWALGAHLGLGGPGSGAARSRRGGRKTVKI</sequence>
<accession>A0AAD8TUQ6</accession>
<dbReference type="AlphaFoldDB" id="A0AAD8TUQ6"/>
<dbReference type="GO" id="GO:0016705">
    <property type="term" value="F:oxidoreductase activity, acting on paired donors, with incorporation or reduction of molecular oxygen"/>
    <property type="evidence" value="ECO:0007669"/>
    <property type="project" value="InterPro"/>
</dbReference>
<feature type="region of interest" description="Disordered" evidence="1">
    <location>
        <begin position="181"/>
        <end position="201"/>
    </location>
</feature>
<evidence type="ECO:0000313" key="3">
    <source>
        <dbReference type="Proteomes" id="UP001231189"/>
    </source>
</evidence>
<comment type="caution">
    <text evidence="2">The sequence shown here is derived from an EMBL/GenBank/DDBJ whole genome shotgun (WGS) entry which is preliminary data.</text>
</comment>
<feature type="compositionally biased region" description="Basic residues" evidence="1">
    <location>
        <begin position="190"/>
        <end position="201"/>
    </location>
</feature>
<dbReference type="EMBL" id="JAUUTY010000001">
    <property type="protein sequence ID" value="KAK1692458.1"/>
    <property type="molecule type" value="Genomic_DNA"/>
</dbReference>
<reference evidence="2" key="1">
    <citation type="submission" date="2023-07" db="EMBL/GenBank/DDBJ databases">
        <title>A chromosome-level genome assembly of Lolium multiflorum.</title>
        <authorList>
            <person name="Chen Y."/>
            <person name="Copetti D."/>
            <person name="Kolliker R."/>
            <person name="Studer B."/>
        </authorList>
    </citation>
    <scope>NUCLEOTIDE SEQUENCE</scope>
    <source>
        <strain evidence="2">02402/16</strain>
        <tissue evidence="2">Leaf</tissue>
    </source>
</reference>
<name>A0AAD8TUQ6_LOLMU</name>
<dbReference type="GO" id="GO:0020037">
    <property type="term" value="F:heme binding"/>
    <property type="evidence" value="ECO:0007669"/>
    <property type="project" value="InterPro"/>
</dbReference>
<dbReference type="Proteomes" id="UP001231189">
    <property type="component" value="Unassembled WGS sequence"/>
</dbReference>